<accession>A0A1X0R565</accession>
<dbReference type="GO" id="GO:0004497">
    <property type="term" value="F:monooxygenase activity"/>
    <property type="evidence" value="ECO:0007669"/>
    <property type="project" value="InterPro"/>
</dbReference>
<keyword evidence="2" id="KW-0349">Heme</keyword>
<dbReference type="GO" id="GO:0020037">
    <property type="term" value="F:heme binding"/>
    <property type="evidence" value="ECO:0007669"/>
    <property type="project" value="InterPro"/>
</dbReference>
<dbReference type="VEuPathDB" id="FungiDB:BCV72DRAFT_327089"/>
<dbReference type="Proteomes" id="UP000242414">
    <property type="component" value="Unassembled WGS sequence"/>
</dbReference>
<dbReference type="Pfam" id="PF00067">
    <property type="entry name" value="p450"/>
    <property type="match status" value="1"/>
</dbReference>
<dbReference type="InterPro" id="IPR050121">
    <property type="entry name" value="Cytochrome_P450_monoxygenase"/>
</dbReference>
<evidence type="ECO:0000313" key="3">
    <source>
        <dbReference type="EMBL" id="ORE07165.1"/>
    </source>
</evidence>
<dbReference type="GO" id="GO:0016705">
    <property type="term" value="F:oxidoreductase activity, acting on paired donors, with incorporation or reduction of molecular oxygen"/>
    <property type="evidence" value="ECO:0007669"/>
    <property type="project" value="InterPro"/>
</dbReference>
<dbReference type="InterPro" id="IPR001128">
    <property type="entry name" value="Cyt_P450"/>
</dbReference>
<proteinExistence type="inferred from homology"/>
<reference evidence="3" key="1">
    <citation type="journal article" date="2016" name="Proc. Natl. Acad. Sci. U.S.A.">
        <title>Lipid metabolic changes in an early divergent fungus govern the establishment of a mutualistic symbiosis with endobacteria.</title>
        <authorList>
            <person name="Lastovetsky O.A."/>
            <person name="Gaspar M.L."/>
            <person name="Mondo S.J."/>
            <person name="LaButti K.M."/>
            <person name="Sandor L."/>
            <person name="Grigoriev I.V."/>
            <person name="Henry S.A."/>
            <person name="Pawlowska T.E."/>
        </authorList>
    </citation>
    <scope>NUCLEOTIDE SEQUENCE [LARGE SCALE GENOMIC DNA]</scope>
    <source>
        <strain evidence="3">ATCC 52814</strain>
    </source>
</reference>
<comment type="similarity">
    <text evidence="1">Belongs to the cytochrome P450 family.</text>
</comment>
<evidence type="ECO:0000256" key="1">
    <source>
        <dbReference type="ARBA" id="ARBA00010617"/>
    </source>
</evidence>
<gene>
    <name evidence="3" type="ORF">BCV72DRAFT_327089</name>
</gene>
<dbReference type="EMBL" id="KV921909">
    <property type="protein sequence ID" value="ORE07165.1"/>
    <property type="molecule type" value="Genomic_DNA"/>
</dbReference>
<dbReference type="SUPFAM" id="SSF48264">
    <property type="entry name" value="Cytochrome P450"/>
    <property type="match status" value="1"/>
</dbReference>
<dbReference type="PANTHER" id="PTHR24305:SF166">
    <property type="entry name" value="CYTOCHROME P450 12A4, MITOCHONDRIAL-RELATED"/>
    <property type="match status" value="1"/>
</dbReference>
<name>A0A1X0R565_RHIZD</name>
<dbReference type="InterPro" id="IPR036396">
    <property type="entry name" value="Cyt_P450_sf"/>
</dbReference>
<dbReference type="PANTHER" id="PTHR24305">
    <property type="entry name" value="CYTOCHROME P450"/>
    <property type="match status" value="1"/>
</dbReference>
<dbReference type="Gene3D" id="1.10.630.10">
    <property type="entry name" value="Cytochrome P450"/>
    <property type="match status" value="1"/>
</dbReference>
<dbReference type="CDD" id="cd11069">
    <property type="entry name" value="CYP_FUM15-like"/>
    <property type="match status" value="1"/>
</dbReference>
<sequence>MNYETLDIIQKNLIHLIEKWKPSRQSNTQWAATLGLSGIATYFLCKTVIYRLYIHPLNRIPGPRVGWIPFMGNFFDIMKTDIDQSPFIRWKEQYGGIYTIHFAWNEPRLIVSDEKLLKEILTTQQYDFEKPPFVSKALRRFAGNGVLVAEGDVHRTQRKMLNPAFSVHAIRFMVPLMATPAYKLRDQWLKKMTENNSEYTEIEVSLGLSLATLDVIGLTAFGQDFKSVENYGTERLHKISKAYLSIFNDGFSWSHILQFPFPFINYLPTRRLFNTVRSLRWLHEEAEALVEAGIERAKKEKASRTSDGPKDLLALMVDLIDEGTGQGFTKEGLREQCLTFLAAGHETTSNTLSWCLWLLAQHQDVQDRLREEVRVLFQDANSFDYENLNSISYLDYVCRETLRYIPTVPRTSRVNRVPVTLGHYTIPKGTVLHITPISMHRSKEIWGEDADKFNPLRWEKGDHLGGAYEYMPFLAGARQCIGNRFAMLEMKVILSILLHRIQFFEKPGFKVRKIQLVTTKPIPNMTLFAKPVVS</sequence>
<dbReference type="AlphaFoldDB" id="A0A1X0R565"/>
<protein>
    <submittedName>
        <fullName evidence="3">Cytochrome P450</fullName>
    </submittedName>
</protein>
<dbReference type="InterPro" id="IPR002401">
    <property type="entry name" value="Cyt_P450_E_grp-I"/>
</dbReference>
<organism evidence="3">
    <name type="scientific">Rhizopus microsporus var. microsporus</name>
    <dbReference type="NCBI Taxonomy" id="86635"/>
    <lineage>
        <taxon>Eukaryota</taxon>
        <taxon>Fungi</taxon>
        <taxon>Fungi incertae sedis</taxon>
        <taxon>Mucoromycota</taxon>
        <taxon>Mucoromycotina</taxon>
        <taxon>Mucoromycetes</taxon>
        <taxon>Mucorales</taxon>
        <taxon>Mucorineae</taxon>
        <taxon>Rhizopodaceae</taxon>
        <taxon>Rhizopus</taxon>
    </lineage>
</organism>
<comment type="cofactor">
    <cofactor evidence="2">
        <name>heme</name>
        <dbReference type="ChEBI" id="CHEBI:30413"/>
    </cofactor>
</comment>
<dbReference type="OrthoDB" id="1470350at2759"/>
<dbReference type="PRINTS" id="PR00463">
    <property type="entry name" value="EP450I"/>
</dbReference>
<dbReference type="GO" id="GO:0005506">
    <property type="term" value="F:iron ion binding"/>
    <property type="evidence" value="ECO:0007669"/>
    <property type="project" value="InterPro"/>
</dbReference>
<evidence type="ECO:0000256" key="2">
    <source>
        <dbReference type="PIRSR" id="PIRSR602401-1"/>
    </source>
</evidence>
<keyword evidence="2" id="KW-0408">Iron</keyword>
<keyword evidence="2" id="KW-0479">Metal-binding</keyword>
<feature type="binding site" description="axial binding residue" evidence="2">
    <location>
        <position position="480"/>
    </location>
    <ligand>
        <name>heme</name>
        <dbReference type="ChEBI" id="CHEBI:30413"/>
    </ligand>
    <ligandPart>
        <name>Fe</name>
        <dbReference type="ChEBI" id="CHEBI:18248"/>
    </ligandPart>
</feature>
<dbReference type="PRINTS" id="PR00385">
    <property type="entry name" value="P450"/>
</dbReference>